<evidence type="ECO:0000256" key="9">
    <source>
        <dbReference type="ARBA" id="ARBA00022777"/>
    </source>
</evidence>
<comment type="pathway">
    <text evidence="2 15">Cofactor biosynthesis; FAD biosynthesis; FAD from FMN: step 1/1.</text>
</comment>
<keyword evidence="8 15" id="KW-0547">Nucleotide-binding</keyword>
<protein>
    <recommendedName>
        <fullName evidence="15">Riboflavin biosynthesis protein</fullName>
    </recommendedName>
    <domain>
        <recommendedName>
            <fullName evidence="15">Riboflavin kinase</fullName>
            <ecNumber evidence="15">2.7.1.26</ecNumber>
        </recommendedName>
        <alternativeName>
            <fullName evidence="15">Flavokinase</fullName>
        </alternativeName>
    </domain>
    <domain>
        <recommendedName>
            <fullName evidence="15">FMN adenylyltransferase</fullName>
            <ecNumber evidence="15">2.7.7.2</ecNumber>
        </recommendedName>
        <alternativeName>
            <fullName evidence="15">FAD pyrophosphorylase</fullName>
        </alternativeName>
        <alternativeName>
            <fullName evidence="15">FAD synthase</fullName>
        </alternativeName>
    </domain>
</protein>
<evidence type="ECO:0000256" key="6">
    <source>
        <dbReference type="ARBA" id="ARBA00022679"/>
    </source>
</evidence>
<keyword evidence="6 15" id="KW-0808">Transferase</keyword>
<keyword evidence="12" id="KW-0511">Multifunctional enzyme</keyword>
<dbReference type="UniPathway" id="UPA00277">
    <property type="reaction ID" value="UER00407"/>
</dbReference>
<evidence type="ECO:0000256" key="10">
    <source>
        <dbReference type="ARBA" id="ARBA00022827"/>
    </source>
</evidence>
<comment type="caution">
    <text evidence="17">The sequence shown here is derived from an EMBL/GenBank/DDBJ whole genome shotgun (WGS) entry which is preliminary data.</text>
</comment>
<dbReference type="InterPro" id="IPR023465">
    <property type="entry name" value="Riboflavin_kinase_dom_sf"/>
</dbReference>
<dbReference type="PANTHER" id="PTHR22749:SF6">
    <property type="entry name" value="RIBOFLAVIN KINASE"/>
    <property type="match status" value="1"/>
</dbReference>
<dbReference type="PANTHER" id="PTHR22749">
    <property type="entry name" value="RIBOFLAVIN KINASE/FMN ADENYLYLTRANSFERASE"/>
    <property type="match status" value="1"/>
</dbReference>
<keyword evidence="11 15" id="KW-0067">ATP-binding</keyword>
<dbReference type="AlphaFoldDB" id="A0A3E4Z7P4"/>
<dbReference type="EC" id="2.7.1.26" evidence="15"/>
<sequence>MEIVTGSASISLPPCVATIGCFDGVHRGHQYLLEQVHNIAKAEGIASCLITFANHPRQVLDTSFRPRLLTCLSQKIERFEQSPIEYCVLLPFTKELSLLSAREFMKVLHEEYHVQTLFVGHDHHFGHSKNEGFQEYCQYGKEFGMRVMQSKALTEDGVSVSSTLIRSCLCEGKIELANSYLGYHYYLTGTVVDGRKVGRTLGFPTANIQPLCADKLLPALGVYAVYVYLGGKRYEGMLNIGSCPTVHDGDKSITVEVHILDFEKDIYQETIKVEFIYYIRPEVKFENVEELTLQLQKDKIVAKKLLDQKE</sequence>
<dbReference type="GO" id="GO:0009398">
    <property type="term" value="P:FMN biosynthetic process"/>
    <property type="evidence" value="ECO:0007669"/>
    <property type="project" value="UniProtKB-UniRule"/>
</dbReference>
<dbReference type="SUPFAM" id="SSF52374">
    <property type="entry name" value="Nucleotidylyl transferase"/>
    <property type="match status" value="1"/>
</dbReference>
<name>A0A3E4Z7P4_9BACT</name>
<dbReference type="SMART" id="SM00904">
    <property type="entry name" value="Flavokinase"/>
    <property type="match status" value="1"/>
</dbReference>
<dbReference type="NCBIfam" id="TIGR00083">
    <property type="entry name" value="ribF"/>
    <property type="match status" value="1"/>
</dbReference>
<dbReference type="GO" id="GO:0006747">
    <property type="term" value="P:FAD biosynthetic process"/>
    <property type="evidence" value="ECO:0007669"/>
    <property type="project" value="UniProtKB-UniRule"/>
</dbReference>
<comment type="catalytic activity">
    <reaction evidence="13 15">
        <text>riboflavin + ATP = FMN + ADP + H(+)</text>
        <dbReference type="Rhea" id="RHEA:14357"/>
        <dbReference type="ChEBI" id="CHEBI:15378"/>
        <dbReference type="ChEBI" id="CHEBI:30616"/>
        <dbReference type="ChEBI" id="CHEBI:57986"/>
        <dbReference type="ChEBI" id="CHEBI:58210"/>
        <dbReference type="ChEBI" id="CHEBI:456216"/>
        <dbReference type="EC" id="2.7.1.26"/>
    </reaction>
</comment>
<dbReference type="Gene3D" id="3.40.50.620">
    <property type="entry name" value="HUPs"/>
    <property type="match status" value="1"/>
</dbReference>
<dbReference type="GO" id="GO:0009231">
    <property type="term" value="P:riboflavin biosynthetic process"/>
    <property type="evidence" value="ECO:0007669"/>
    <property type="project" value="InterPro"/>
</dbReference>
<evidence type="ECO:0000259" key="16">
    <source>
        <dbReference type="SMART" id="SM00904"/>
    </source>
</evidence>
<dbReference type="EC" id="2.7.7.2" evidence="15"/>
<dbReference type="InterPro" id="IPR015865">
    <property type="entry name" value="Riboflavin_kinase_bac/euk"/>
</dbReference>
<comment type="catalytic activity">
    <reaction evidence="14 15">
        <text>FMN + ATP + H(+) = FAD + diphosphate</text>
        <dbReference type="Rhea" id="RHEA:17237"/>
        <dbReference type="ChEBI" id="CHEBI:15378"/>
        <dbReference type="ChEBI" id="CHEBI:30616"/>
        <dbReference type="ChEBI" id="CHEBI:33019"/>
        <dbReference type="ChEBI" id="CHEBI:57692"/>
        <dbReference type="ChEBI" id="CHEBI:58210"/>
        <dbReference type="EC" id="2.7.7.2"/>
    </reaction>
</comment>
<evidence type="ECO:0000256" key="1">
    <source>
        <dbReference type="ARBA" id="ARBA00002121"/>
    </source>
</evidence>
<dbReference type="GO" id="GO:0008531">
    <property type="term" value="F:riboflavin kinase activity"/>
    <property type="evidence" value="ECO:0007669"/>
    <property type="project" value="UniProtKB-UniRule"/>
</dbReference>
<organism evidence="17 18">
    <name type="scientific">Phocaeicola plebeius</name>
    <dbReference type="NCBI Taxonomy" id="310297"/>
    <lineage>
        <taxon>Bacteria</taxon>
        <taxon>Pseudomonadati</taxon>
        <taxon>Bacteroidota</taxon>
        <taxon>Bacteroidia</taxon>
        <taxon>Bacteroidales</taxon>
        <taxon>Bacteroidaceae</taxon>
        <taxon>Phocaeicola</taxon>
    </lineage>
</organism>
<gene>
    <name evidence="17" type="primary">ribF</name>
    <name evidence="17" type="ORF">DXB87_10100</name>
</gene>
<dbReference type="Gene3D" id="2.40.30.30">
    <property type="entry name" value="Riboflavin kinase-like"/>
    <property type="match status" value="1"/>
</dbReference>
<dbReference type="UniPathway" id="UPA00276">
    <property type="reaction ID" value="UER00406"/>
</dbReference>
<comment type="pathway">
    <text evidence="3 15">Cofactor biosynthesis; FMN biosynthesis; FMN from riboflavin (ATP route): step 1/1.</text>
</comment>
<dbReference type="InterPro" id="IPR014729">
    <property type="entry name" value="Rossmann-like_a/b/a_fold"/>
</dbReference>
<evidence type="ECO:0000256" key="8">
    <source>
        <dbReference type="ARBA" id="ARBA00022741"/>
    </source>
</evidence>
<dbReference type="PIRSF" id="PIRSF004491">
    <property type="entry name" value="FAD_Synth"/>
    <property type="match status" value="1"/>
</dbReference>
<comment type="similarity">
    <text evidence="15">Belongs to the ribF family.</text>
</comment>
<dbReference type="NCBIfam" id="NF004162">
    <property type="entry name" value="PRK05627.1-5"/>
    <property type="match status" value="1"/>
</dbReference>
<feature type="domain" description="Riboflavin kinase" evidence="16">
    <location>
        <begin position="180"/>
        <end position="307"/>
    </location>
</feature>
<dbReference type="InterPro" id="IPR002606">
    <property type="entry name" value="Riboflavin_kinase_bac"/>
</dbReference>
<dbReference type="InterPro" id="IPR023468">
    <property type="entry name" value="Riboflavin_kinase"/>
</dbReference>
<evidence type="ECO:0000256" key="5">
    <source>
        <dbReference type="ARBA" id="ARBA00022643"/>
    </source>
</evidence>
<evidence type="ECO:0000256" key="15">
    <source>
        <dbReference type="PIRNR" id="PIRNR004491"/>
    </source>
</evidence>
<evidence type="ECO:0000313" key="18">
    <source>
        <dbReference type="Proteomes" id="UP000260814"/>
    </source>
</evidence>
<accession>A0A3E4Z7P4</accession>
<keyword evidence="4 15" id="KW-0285">Flavoprotein</keyword>
<comment type="function">
    <text evidence="1">Catalyzes the phosphorylation of riboflavin to FMN followed by the adenylation of FMN to FAD.</text>
</comment>
<dbReference type="GO" id="GO:0003919">
    <property type="term" value="F:FMN adenylyltransferase activity"/>
    <property type="evidence" value="ECO:0007669"/>
    <property type="project" value="UniProtKB-UniRule"/>
</dbReference>
<evidence type="ECO:0000256" key="14">
    <source>
        <dbReference type="ARBA" id="ARBA00049494"/>
    </source>
</evidence>
<dbReference type="EMBL" id="QSTW01000012">
    <property type="protein sequence ID" value="RGM90649.1"/>
    <property type="molecule type" value="Genomic_DNA"/>
</dbReference>
<dbReference type="Pfam" id="PF06574">
    <property type="entry name" value="FAD_syn"/>
    <property type="match status" value="1"/>
</dbReference>
<dbReference type="CDD" id="cd02064">
    <property type="entry name" value="FAD_synthetase_N"/>
    <property type="match status" value="1"/>
</dbReference>
<keyword evidence="7 15" id="KW-0548">Nucleotidyltransferase</keyword>
<keyword evidence="5 15" id="KW-0288">FMN</keyword>
<keyword evidence="9 15" id="KW-0418">Kinase</keyword>
<evidence type="ECO:0000256" key="7">
    <source>
        <dbReference type="ARBA" id="ARBA00022695"/>
    </source>
</evidence>
<evidence type="ECO:0000256" key="11">
    <source>
        <dbReference type="ARBA" id="ARBA00022840"/>
    </source>
</evidence>
<dbReference type="SUPFAM" id="SSF82114">
    <property type="entry name" value="Riboflavin kinase-like"/>
    <property type="match status" value="1"/>
</dbReference>
<dbReference type="NCBIfam" id="TIGR00125">
    <property type="entry name" value="cyt_tran_rel"/>
    <property type="match status" value="1"/>
</dbReference>
<evidence type="ECO:0000256" key="13">
    <source>
        <dbReference type="ARBA" id="ARBA00047880"/>
    </source>
</evidence>
<evidence type="ECO:0000256" key="3">
    <source>
        <dbReference type="ARBA" id="ARBA00005201"/>
    </source>
</evidence>
<evidence type="ECO:0000313" key="17">
    <source>
        <dbReference type="EMBL" id="RGM90649.1"/>
    </source>
</evidence>
<keyword evidence="10 15" id="KW-0274">FAD</keyword>
<dbReference type="GO" id="GO:0005524">
    <property type="term" value="F:ATP binding"/>
    <property type="evidence" value="ECO:0007669"/>
    <property type="project" value="UniProtKB-UniRule"/>
</dbReference>
<dbReference type="Proteomes" id="UP000260814">
    <property type="component" value="Unassembled WGS sequence"/>
</dbReference>
<dbReference type="InterPro" id="IPR015864">
    <property type="entry name" value="FAD_synthase"/>
</dbReference>
<dbReference type="FunFam" id="3.40.50.620:FF:000021">
    <property type="entry name" value="Riboflavin biosynthesis protein"/>
    <property type="match status" value="1"/>
</dbReference>
<dbReference type="InterPro" id="IPR004821">
    <property type="entry name" value="Cyt_trans-like"/>
</dbReference>
<evidence type="ECO:0000256" key="2">
    <source>
        <dbReference type="ARBA" id="ARBA00004726"/>
    </source>
</evidence>
<proteinExistence type="inferred from homology"/>
<evidence type="ECO:0000256" key="12">
    <source>
        <dbReference type="ARBA" id="ARBA00023268"/>
    </source>
</evidence>
<dbReference type="FunFam" id="2.40.30.30:FF:000003">
    <property type="entry name" value="Riboflavin biosynthesis protein"/>
    <property type="match status" value="1"/>
</dbReference>
<dbReference type="RefSeq" id="WP_117702049.1">
    <property type="nucleotide sequence ID" value="NZ_CAUHHG010000079.1"/>
</dbReference>
<reference evidence="17 18" key="1">
    <citation type="submission" date="2018-08" db="EMBL/GenBank/DDBJ databases">
        <title>A genome reference for cultivated species of the human gut microbiota.</title>
        <authorList>
            <person name="Zou Y."/>
            <person name="Xue W."/>
            <person name="Luo G."/>
        </authorList>
    </citation>
    <scope>NUCLEOTIDE SEQUENCE [LARGE SCALE GENOMIC DNA]</scope>
    <source>
        <strain evidence="17 18">OM06-2</strain>
    </source>
</reference>
<evidence type="ECO:0000256" key="4">
    <source>
        <dbReference type="ARBA" id="ARBA00022630"/>
    </source>
</evidence>
<dbReference type="Pfam" id="PF01687">
    <property type="entry name" value="Flavokinase"/>
    <property type="match status" value="1"/>
</dbReference>